<feature type="compositionally biased region" description="Basic and acidic residues" evidence="1">
    <location>
        <begin position="1"/>
        <end position="10"/>
    </location>
</feature>
<sequence>MTNPEWRPELTPRSNTSDGWQEDVESRPPSSLRLHIILFVLTVMTTLAAGVAGPLNYNI</sequence>
<keyword evidence="2" id="KW-0812">Transmembrane</keyword>
<protein>
    <submittedName>
        <fullName evidence="3">Uncharacterized protein</fullName>
    </submittedName>
</protein>
<accession>A0A382PQG5</accession>
<keyword evidence="2" id="KW-1133">Transmembrane helix</keyword>
<dbReference type="EMBL" id="UINC01108268">
    <property type="protein sequence ID" value="SVC74242.1"/>
    <property type="molecule type" value="Genomic_DNA"/>
</dbReference>
<dbReference type="AlphaFoldDB" id="A0A382PQG5"/>
<feature type="region of interest" description="Disordered" evidence="1">
    <location>
        <begin position="1"/>
        <end position="29"/>
    </location>
</feature>
<evidence type="ECO:0000313" key="3">
    <source>
        <dbReference type="EMBL" id="SVC74242.1"/>
    </source>
</evidence>
<feature type="non-terminal residue" evidence="3">
    <location>
        <position position="59"/>
    </location>
</feature>
<name>A0A382PQG5_9ZZZZ</name>
<proteinExistence type="predicted"/>
<gene>
    <name evidence="3" type="ORF">METZ01_LOCUS327096</name>
</gene>
<keyword evidence="2" id="KW-0472">Membrane</keyword>
<evidence type="ECO:0000256" key="1">
    <source>
        <dbReference type="SAM" id="MobiDB-lite"/>
    </source>
</evidence>
<reference evidence="3" key="1">
    <citation type="submission" date="2018-05" db="EMBL/GenBank/DDBJ databases">
        <authorList>
            <person name="Lanie J.A."/>
            <person name="Ng W.-L."/>
            <person name="Kazmierczak K.M."/>
            <person name="Andrzejewski T.M."/>
            <person name="Davidsen T.M."/>
            <person name="Wayne K.J."/>
            <person name="Tettelin H."/>
            <person name="Glass J.I."/>
            <person name="Rusch D."/>
            <person name="Podicherti R."/>
            <person name="Tsui H.-C.T."/>
            <person name="Winkler M.E."/>
        </authorList>
    </citation>
    <scope>NUCLEOTIDE SEQUENCE</scope>
</reference>
<organism evidence="3">
    <name type="scientific">marine metagenome</name>
    <dbReference type="NCBI Taxonomy" id="408172"/>
    <lineage>
        <taxon>unclassified sequences</taxon>
        <taxon>metagenomes</taxon>
        <taxon>ecological metagenomes</taxon>
    </lineage>
</organism>
<evidence type="ECO:0000256" key="2">
    <source>
        <dbReference type="SAM" id="Phobius"/>
    </source>
</evidence>
<feature type="transmembrane region" description="Helical" evidence="2">
    <location>
        <begin position="36"/>
        <end position="57"/>
    </location>
</feature>